<dbReference type="Gene3D" id="1.10.260.40">
    <property type="entry name" value="lambda repressor-like DNA-binding domains"/>
    <property type="match status" value="1"/>
</dbReference>
<dbReference type="PANTHER" id="PTHR30146:SF153">
    <property type="entry name" value="LACTOSE OPERON REPRESSOR"/>
    <property type="match status" value="1"/>
</dbReference>
<evidence type="ECO:0000256" key="1">
    <source>
        <dbReference type="ARBA" id="ARBA00023015"/>
    </source>
</evidence>
<dbReference type="Proteomes" id="UP000465810">
    <property type="component" value="Unassembled WGS sequence"/>
</dbReference>
<gene>
    <name evidence="5" type="ORF">GR702_14165</name>
</gene>
<dbReference type="RefSeq" id="WP_160986535.1">
    <property type="nucleotide sequence ID" value="NZ_WVTD01000010.1"/>
</dbReference>
<dbReference type="CDD" id="cd01545">
    <property type="entry name" value="PBP1_SalR"/>
    <property type="match status" value="1"/>
</dbReference>
<dbReference type="PANTHER" id="PTHR30146">
    <property type="entry name" value="LACI-RELATED TRANSCRIPTIONAL REPRESSOR"/>
    <property type="match status" value="1"/>
</dbReference>
<reference evidence="5 6" key="1">
    <citation type="submission" date="2019-12" db="EMBL/GenBank/DDBJ databases">
        <authorList>
            <person name="Feng G."/>
            <person name="Zhu H."/>
        </authorList>
    </citation>
    <scope>NUCLEOTIDE SEQUENCE [LARGE SCALE GENOMIC DNA]</scope>
    <source>
        <strain evidence="5 6">FGD1</strain>
    </source>
</reference>
<dbReference type="InterPro" id="IPR000843">
    <property type="entry name" value="HTH_LacI"/>
</dbReference>
<dbReference type="SUPFAM" id="SSF53822">
    <property type="entry name" value="Periplasmic binding protein-like I"/>
    <property type="match status" value="1"/>
</dbReference>
<organism evidence="5 6">
    <name type="scientific">Novosphingobium silvae</name>
    <dbReference type="NCBI Taxonomy" id="2692619"/>
    <lineage>
        <taxon>Bacteria</taxon>
        <taxon>Pseudomonadati</taxon>
        <taxon>Pseudomonadota</taxon>
        <taxon>Alphaproteobacteria</taxon>
        <taxon>Sphingomonadales</taxon>
        <taxon>Sphingomonadaceae</taxon>
        <taxon>Novosphingobium</taxon>
    </lineage>
</organism>
<evidence type="ECO:0000313" key="6">
    <source>
        <dbReference type="Proteomes" id="UP000465810"/>
    </source>
</evidence>
<keyword evidence="2" id="KW-0238">DNA-binding</keyword>
<dbReference type="InterPro" id="IPR046335">
    <property type="entry name" value="LacI/GalR-like_sensor"/>
</dbReference>
<evidence type="ECO:0000256" key="2">
    <source>
        <dbReference type="ARBA" id="ARBA00023125"/>
    </source>
</evidence>
<keyword evidence="6" id="KW-1185">Reference proteome</keyword>
<dbReference type="InterPro" id="IPR028082">
    <property type="entry name" value="Peripla_BP_I"/>
</dbReference>
<dbReference type="SMART" id="SM00354">
    <property type="entry name" value="HTH_LACI"/>
    <property type="match status" value="1"/>
</dbReference>
<dbReference type="EMBL" id="WVTD01000010">
    <property type="protein sequence ID" value="MYL98908.1"/>
    <property type="molecule type" value="Genomic_DNA"/>
</dbReference>
<keyword evidence="1" id="KW-0805">Transcription regulation</keyword>
<feature type="domain" description="HTH lacI-type" evidence="4">
    <location>
        <begin position="13"/>
        <end position="67"/>
    </location>
</feature>
<evidence type="ECO:0000313" key="5">
    <source>
        <dbReference type="EMBL" id="MYL98908.1"/>
    </source>
</evidence>
<proteinExistence type="predicted"/>
<dbReference type="GO" id="GO:0000976">
    <property type="term" value="F:transcription cis-regulatory region binding"/>
    <property type="evidence" value="ECO:0007669"/>
    <property type="project" value="TreeGrafter"/>
</dbReference>
<evidence type="ECO:0000259" key="4">
    <source>
        <dbReference type="PROSITE" id="PS50932"/>
    </source>
</evidence>
<dbReference type="PROSITE" id="PS50932">
    <property type="entry name" value="HTH_LACI_2"/>
    <property type="match status" value="1"/>
</dbReference>
<name>A0A7X4GHS7_9SPHN</name>
<dbReference type="SUPFAM" id="SSF47413">
    <property type="entry name" value="lambda repressor-like DNA-binding domains"/>
    <property type="match status" value="1"/>
</dbReference>
<dbReference type="CDD" id="cd01392">
    <property type="entry name" value="HTH_LacI"/>
    <property type="match status" value="1"/>
</dbReference>
<sequence length="344" mass="36006">MKRQPDAQNHGETTIDHVAAAAGVSVRTVSRVLNGSSLVKPATRLQVEQVIASMNFSPSSRARGLALRRSFLIGLIHNDHNALVLDSLQRAVISTTVSSGYELITHPASLGSQDAVNELLAFVERSRVDGLIVLPPVSGIPGLAKALSDAGVRAVALSSVPIDGFSDVVISREREAGALVARYLMDLGHKRLGLVNGPMEVASAKERRAGFVDEASARGASVFEAEGDYGFASGVAGAAHLLSLERRPTAIFAANDIMAAGVLKVAASLGIAIPSELSVIGFDGSMITRMLTPALTSVYRPFGEMAQGAARRLIALIEGKELPPLPEVTMEVVPAESTAMTAMP</sequence>
<dbReference type="GO" id="GO:0003700">
    <property type="term" value="F:DNA-binding transcription factor activity"/>
    <property type="evidence" value="ECO:0007669"/>
    <property type="project" value="TreeGrafter"/>
</dbReference>
<dbReference type="Pfam" id="PF00356">
    <property type="entry name" value="LacI"/>
    <property type="match status" value="1"/>
</dbReference>
<dbReference type="Pfam" id="PF13377">
    <property type="entry name" value="Peripla_BP_3"/>
    <property type="match status" value="1"/>
</dbReference>
<accession>A0A7X4GHS7</accession>
<dbReference type="InterPro" id="IPR010982">
    <property type="entry name" value="Lambda_DNA-bd_dom_sf"/>
</dbReference>
<dbReference type="AlphaFoldDB" id="A0A7X4GHS7"/>
<evidence type="ECO:0000256" key="3">
    <source>
        <dbReference type="ARBA" id="ARBA00023163"/>
    </source>
</evidence>
<protein>
    <submittedName>
        <fullName evidence="5">Substrate-binding domain-containing protein</fullName>
    </submittedName>
</protein>
<comment type="caution">
    <text evidence="5">The sequence shown here is derived from an EMBL/GenBank/DDBJ whole genome shotgun (WGS) entry which is preliminary data.</text>
</comment>
<keyword evidence="3" id="KW-0804">Transcription</keyword>
<dbReference type="Gene3D" id="3.40.50.2300">
    <property type="match status" value="2"/>
</dbReference>